<dbReference type="Proteomes" id="UP000823775">
    <property type="component" value="Unassembled WGS sequence"/>
</dbReference>
<evidence type="ECO:0000313" key="2">
    <source>
        <dbReference type="Proteomes" id="UP000823775"/>
    </source>
</evidence>
<keyword evidence="2" id="KW-1185">Reference proteome</keyword>
<accession>A0ABS8TNT4</accession>
<proteinExistence type="predicted"/>
<feature type="non-terminal residue" evidence="1">
    <location>
        <position position="1"/>
    </location>
</feature>
<dbReference type="EMBL" id="JACEIK010001938">
    <property type="protein sequence ID" value="MCD7473217.1"/>
    <property type="molecule type" value="Genomic_DNA"/>
</dbReference>
<comment type="caution">
    <text evidence="1">The sequence shown here is derived from an EMBL/GenBank/DDBJ whole genome shotgun (WGS) entry which is preliminary data.</text>
</comment>
<protein>
    <submittedName>
        <fullName evidence="1">Uncharacterized protein</fullName>
    </submittedName>
</protein>
<sequence length="87" mass="9970">THYSLASGLVDPLMSSYSGEGAARYFRKEDAKKRIHGGGKIIGDVRMVNRPHLYHYRDDGSEKEFELNYSMCICCNYIPLKNADVFY</sequence>
<gene>
    <name evidence="1" type="ORF">HAX54_014878</name>
</gene>
<reference evidence="1 2" key="1">
    <citation type="journal article" date="2021" name="BMC Genomics">
        <title>Datura genome reveals duplications of psychoactive alkaloid biosynthetic genes and high mutation rate following tissue culture.</title>
        <authorList>
            <person name="Rajewski A."/>
            <person name="Carter-House D."/>
            <person name="Stajich J."/>
            <person name="Litt A."/>
        </authorList>
    </citation>
    <scope>NUCLEOTIDE SEQUENCE [LARGE SCALE GENOMIC DNA]</scope>
    <source>
        <strain evidence="1">AR-01</strain>
    </source>
</reference>
<evidence type="ECO:0000313" key="1">
    <source>
        <dbReference type="EMBL" id="MCD7473217.1"/>
    </source>
</evidence>
<organism evidence="1 2">
    <name type="scientific">Datura stramonium</name>
    <name type="common">Jimsonweed</name>
    <name type="synonym">Common thornapple</name>
    <dbReference type="NCBI Taxonomy" id="4076"/>
    <lineage>
        <taxon>Eukaryota</taxon>
        <taxon>Viridiplantae</taxon>
        <taxon>Streptophyta</taxon>
        <taxon>Embryophyta</taxon>
        <taxon>Tracheophyta</taxon>
        <taxon>Spermatophyta</taxon>
        <taxon>Magnoliopsida</taxon>
        <taxon>eudicotyledons</taxon>
        <taxon>Gunneridae</taxon>
        <taxon>Pentapetalae</taxon>
        <taxon>asterids</taxon>
        <taxon>lamiids</taxon>
        <taxon>Solanales</taxon>
        <taxon>Solanaceae</taxon>
        <taxon>Solanoideae</taxon>
        <taxon>Datureae</taxon>
        <taxon>Datura</taxon>
    </lineage>
</organism>
<name>A0ABS8TNT4_DATST</name>